<comment type="caution">
    <text evidence="1">The sequence shown here is derived from an EMBL/GenBank/DDBJ whole genome shotgun (WGS) entry which is preliminary data.</text>
</comment>
<protein>
    <submittedName>
        <fullName evidence="1">Uu.00g066160.m01.CDS01</fullName>
    </submittedName>
</protein>
<dbReference type="PANTHER" id="PTHR34822:SF1">
    <property type="entry name" value="GRPB FAMILY PROTEIN"/>
    <property type="match status" value="1"/>
</dbReference>
<dbReference type="InterPro" id="IPR007344">
    <property type="entry name" value="GrpB/CoaE"/>
</dbReference>
<gene>
    <name evidence="1" type="ORF">KHLLAP_LOCUS11459</name>
</gene>
<evidence type="ECO:0000313" key="2">
    <source>
        <dbReference type="Proteomes" id="UP001295740"/>
    </source>
</evidence>
<organism evidence="1 2">
    <name type="scientific">Anthostomella pinea</name>
    <dbReference type="NCBI Taxonomy" id="933095"/>
    <lineage>
        <taxon>Eukaryota</taxon>
        <taxon>Fungi</taxon>
        <taxon>Dikarya</taxon>
        <taxon>Ascomycota</taxon>
        <taxon>Pezizomycotina</taxon>
        <taxon>Sordariomycetes</taxon>
        <taxon>Xylariomycetidae</taxon>
        <taxon>Xylariales</taxon>
        <taxon>Xylariaceae</taxon>
        <taxon>Anthostomella</taxon>
    </lineage>
</organism>
<dbReference type="EMBL" id="CAUWAG010000018">
    <property type="protein sequence ID" value="CAJ2510991.1"/>
    <property type="molecule type" value="Genomic_DNA"/>
</dbReference>
<accession>A0AAI8VNB1</accession>
<dbReference type="SUPFAM" id="SSF81301">
    <property type="entry name" value="Nucleotidyltransferase"/>
    <property type="match status" value="1"/>
</dbReference>
<dbReference type="AlphaFoldDB" id="A0AAI8VNB1"/>
<dbReference type="Pfam" id="PF04229">
    <property type="entry name" value="GrpB"/>
    <property type="match status" value="1"/>
</dbReference>
<keyword evidence="2" id="KW-1185">Reference proteome</keyword>
<sequence>MASSVEAVLKDTEYRPELQERIAHRRVPQILEVAEPDPSWPETFKVLESRILSALGNEVISVEHYGSTSVPGLPAKAIIDIDLTVRDPVDEASYAAQLEAAGFHFISRQRHWHENRFFCSYKPAANVHVWGPGSPEALRHKIFRDWLLKSKDDRELYTKAKRDAIAATSTAASNPGQQYNSRKESVVRQILQRALRDAGCVQ</sequence>
<dbReference type="InterPro" id="IPR043519">
    <property type="entry name" value="NT_sf"/>
</dbReference>
<dbReference type="Proteomes" id="UP001295740">
    <property type="component" value="Unassembled WGS sequence"/>
</dbReference>
<evidence type="ECO:0000313" key="1">
    <source>
        <dbReference type="EMBL" id="CAJ2510991.1"/>
    </source>
</evidence>
<dbReference type="PANTHER" id="PTHR34822">
    <property type="entry name" value="GRPB DOMAIN PROTEIN (AFU_ORTHOLOGUE AFUA_1G01530)"/>
    <property type="match status" value="1"/>
</dbReference>
<reference evidence="1" key="1">
    <citation type="submission" date="2023-10" db="EMBL/GenBank/DDBJ databases">
        <authorList>
            <person name="Hackl T."/>
        </authorList>
    </citation>
    <scope>NUCLEOTIDE SEQUENCE</scope>
</reference>
<name>A0AAI8VNB1_9PEZI</name>
<proteinExistence type="predicted"/>
<dbReference type="Gene3D" id="3.30.460.10">
    <property type="entry name" value="Beta Polymerase, domain 2"/>
    <property type="match status" value="1"/>
</dbReference>